<reference evidence="1 2" key="1">
    <citation type="submission" date="2016-11" db="EMBL/GenBank/DDBJ databases">
        <title>Genomic analysis of Caldithrix abyssi and proposal of a novel bacterial phylum Caldithrichaeota.</title>
        <authorList>
            <person name="Kublanov I."/>
            <person name="Sigalova O."/>
            <person name="Gavrilov S."/>
            <person name="Lebedinsky A."/>
            <person name="Ivanova N."/>
            <person name="Daum C."/>
            <person name="Reddy T."/>
            <person name="Klenk H.P."/>
            <person name="Goker M."/>
            <person name="Reva O."/>
            <person name="Miroshnichenko M."/>
            <person name="Kyprides N."/>
            <person name="Woyke T."/>
            <person name="Gelfand M."/>
        </authorList>
    </citation>
    <scope>NUCLEOTIDE SEQUENCE [LARGE SCALE GENOMIC DNA]</scope>
    <source>
        <strain evidence="1 2">LF13</strain>
    </source>
</reference>
<protein>
    <submittedName>
        <fullName evidence="1">Uncharacterized protein</fullName>
    </submittedName>
</protein>
<dbReference type="Proteomes" id="UP000183868">
    <property type="component" value="Chromosome"/>
</dbReference>
<organism evidence="1 2">
    <name type="scientific">Caldithrix abyssi DSM 13497</name>
    <dbReference type="NCBI Taxonomy" id="880073"/>
    <lineage>
        <taxon>Bacteria</taxon>
        <taxon>Pseudomonadati</taxon>
        <taxon>Calditrichota</taxon>
        <taxon>Calditrichia</taxon>
        <taxon>Calditrichales</taxon>
        <taxon>Calditrichaceae</taxon>
        <taxon>Caldithrix</taxon>
    </lineage>
</organism>
<name>A0A1J1CCV3_CALAY</name>
<dbReference type="AlphaFoldDB" id="A0A1J1CCV3"/>
<accession>A0A1J1CCV3</accession>
<gene>
    <name evidence="1" type="ORF">Cabys_2980</name>
</gene>
<evidence type="ECO:0000313" key="1">
    <source>
        <dbReference type="EMBL" id="APF19728.1"/>
    </source>
</evidence>
<evidence type="ECO:0000313" key="2">
    <source>
        <dbReference type="Proteomes" id="UP000183868"/>
    </source>
</evidence>
<sequence>MEEFVFQFEKIPRSEEIEQRIKKSTASNGEDWFLNLIVLSNFFQYPFN</sequence>
<proteinExistence type="predicted"/>
<dbReference type="KEGG" id="caby:Cabys_2980"/>
<dbReference type="EMBL" id="CP018099">
    <property type="protein sequence ID" value="APF19728.1"/>
    <property type="molecule type" value="Genomic_DNA"/>
</dbReference>